<accession>A0A820TAM0</accession>
<organism evidence="1 2">
    <name type="scientific">Adineta steineri</name>
    <dbReference type="NCBI Taxonomy" id="433720"/>
    <lineage>
        <taxon>Eukaryota</taxon>
        <taxon>Metazoa</taxon>
        <taxon>Spiralia</taxon>
        <taxon>Gnathifera</taxon>
        <taxon>Rotifera</taxon>
        <taxon>Eurotatoria</taxon>
        <taxon>Bdelloidea</taxon>
        <taxon>Adinetida</taxon>
        <taxon>Adinetidae</taxon>
        <taxon>Adineta</taxon>
    </lineage>
</organism>
<dbReference type="EMBL" id="CAJOAY010037271">
    <property type="protein sequence ID" value="CAF4462871.1"/>
    <property type="molecule type" value="Genomic_DNA"/>
</dbReference>
<reference evidence="1" key="1">
    <citation type="submission" date="2021-02" db="EMBL/GenBank/DDBJ databases">
        <authorList>
            <person name="Nowell W R."/>
        </authorList>
    </citation>
    <scope>NUCLEOTIDE SEQUENCE</scope>
</reference>
<name>A0A820TAM0_9BILA</name>
<feature type="non-terminal residue" evidence="1">
    <location>
        <position position="10"/>
    </location>
</feature>
<evidence type="ECO:0000313" key="1">
    <source>
        <dbReference type="EMBL" id="CAF4462871.1"/>
    </source>
</evidence>
<comment type="caution">
    <text evidence="1">The sequence shown here is derived from an EMBL/GenBank/DDBJ whole genome shotgun (WGS) entry which is preliminary data.</text>
</comment>
<evidence type="ECO:0000313" key="2">
    <source>
        <dbReference type="Proteomes" id="UP000663881"/>
    </source>
</evidence>
<sequence length="10" mass="1113">MLTPSEPPNK</sequence>
<proteinExistence type="predicted"/>
<protein>
    <submittedName>
        <fullName evidence="1">Uncharacterized protein</fullName>
    </submittedName>
</protein>
<dbReference type="Proteomes" id="UP000663881">
    <property type="component" value="Unassembled WGS sequence"/>
</dbReference>
<gene>
    <name evidence="1" type="ORF">OKA104_LOCUS54797</name>
</gene>